<dbReference type="OrthoDB" id="5061070at2759"/>
<feature type="domain" description="GED" evidence="2">
    <location>
        <begin position="481"/>
        <end position="580"/>
    </location>
</feature>
<sequence>MTKPDMLTAGATKARDIWLDIIEGRRHPLVHGYYCTRQPDDAQRASNITVNEARAAEAGFFASTHPWSVSPRKDRFGTIHLVSSLSKLLVGIINETLPRITAEAATKLNACDRELRMLPNEIEGDPATYMLKLLTGFCDDVQHAVYDGLKGNQLIHQNGDAYRAFKSAIRQSAPNFIPAISYTRNGSEDHDGTSRTSLRVDELTRSTSFYLNDMRDHIRKSITRELPNNVPYSSKAFLINKFQAGWQSAVDVCFAAVREQMEKMLEKRIEKVFYRYDNLKGHIRIFVSEIMQSHYDLCSAILQPLLKVEATPFTQNTHYLADSHAKWLSIYKDARSKGDVPSHNQRKRRNSGQDGQPLKKRRKTDGGQAPVPSKTKVVKSPAVPAKDSRAKKELAPVKAKSSKRKHAPKDDESSDESSSDDSEDEESSDDPPQKSENKPSSDDHPAVNINKALAALSALGYHGLTAEDLGKLKAPDDYETELNVMAEVRGYFQIAYKASTFPRVIDNVPAMIDHMFVKAIAENMQSSLISKLALGTTDATERCSMYLAENPMVVVRRKELAARKQRLEEVKHALQTFGLS</sequence>
<dbReference type="GO" id="GO:0003924">
    <property type="term" value="F:GTPase activity"/>
    <property type="evidence" value="ECO:0007669"/>
    <property type="project" value="InterPro"/>
</dbReference>
<accession>A0A8H5H576</accession>
<feature type="compositionally biased region" description="Basic and acidic residues" evidence="1">
    <location>
        <begin position="431"/>
        <end position="445"/>
    </location>
</feature>
<gene>
    <name evidence="3" type="ORF">D9615_007811</name>
</gene>
<feature type="compositionally biased region" description="Acidic residues" evidence="1">
    <location>
        <begin position="412"/>
        <end position="429"/>
    </location>
</feature>
<dbReference type="Pfam" id="PF01031">
    <property type="entry name" value="Dynamin_M"/>
    <property type="match status" value="1"/>
</dbReference>
<name>A0A8H5H576_9AGAR</name>
<evidence type="ECO:0000256" key="1">
    <source>
        <dbReference type="SAM" id="MobiDB-lite"/>
    </source>
</evidence>
<dbReference type="Gene3D" id="1.20.120.1240">
    <property type="entry name" value="Dynamin, middle domain"/>
    <property type="match status" value="1"/>
</dbReference>
<dbReference type="GO" id="GO:0005874">
    <property type="term" value="C:microtubule"/>
    <property type="evidence" value="ECO:0007669"/>
    <property type="project" value="TreeGrafter"/>
</dbReference>
<dbReference type="PROSITE" id="PS51388">
    <property type="entry name" value="GED"/>
    <property type="match status" value="1"/>
</dbReference>
<comment type="caution">
    <text evidence="3">The sequence shown here is derived from an EMBL/GenBank/DDBJ whole genome shotgun (WGS) entry which is preliminary data.</text>
</comment>
<keyword evidence="4" id="KW-1185">Reference proteome</keyword>
<dbReference type="GO" id="GO:0005525">
    <property type="term" value="F:GTP binding"/>
    <property type="evidence" value="ECO:0007669"/>
    <property type="project" value="InterPro"/>
</dbReference>
<protein>
    <recommendedName>
        <fullName evidence="2">GED domain-containing protein</fullName>
    </recommendedName>
</protein>
<dbReference type="PANTHER" id="PTHR11566:SF21">
    <property type="entry name" value="DYNAMIN RELATED PROTEIN 1, ISOFORM A"/>
    <property type="match status" value="1"/>
</dbReference>
<dbReference type="GO" id="GO:0016020">
    <property type="term" value="C:membrane"/>
    <property type="evidence" value="ECO:0007669"/>
    <property type="project" value="TreeGrafter"/>
</dbReference>
<proteinExistence type="predicted"/>
<dbReference type="InterPro" id="IPR022812">
    <property type="entry name" value="Dynamin"/>
</dbReference>
<dbReference type="GO" id="GO:0005737">
    <property type="term" value="C:cytoplasm"/>
    <property type="evidence" value="ECO:0007669"/>
    <property type="project" value="TreeGrafter"/>
</dbReference>
<dbReference type="InterPro" id="IPR027417">
    <property type="entry name" value="P-loop_NTPase"/>
</dbReference>
<dbReference type="EMBL" id="JAACJP010000027">
    <property type="protein sequence ID" value="KAF5376650.1"/>
    <property type="molecule type" value="Genomic_DNA"/>
</dbReference>
<feature type="compositionally biased region" description="Basic and acidic residues" evidence="1">
    <location>
        <begin position="386"/>
        <end position="395"/>
    </location>
</feature>
<reference evidence="3 4" key="1">
    <citation type="journal article" date="2020" name="ISME J.">
        <title>Uncovering the hidden diversity of litter-decomposition mechanisms in mushroom-forming fungi.</title>
        <authorList>
            <person name="Floudas D."/>
            <person name="Bentzer J."/>
            <person name="Ahren D."/>
            <person name="Johansson T."/>
            <person name="Persson P."/>
            <person name="Tunlid A."/>
        </authorList>
    </citation>
    <scope>NUCLEOTIDE SEQUENCE [LARGE SCALE GENOMIC DNA]</scope>
    <source>
        <strain evidence="3 4">CBS 661.87</strain>
    </source>
</reference>
<dbReference type="GO" id="GO:0008017">
    <property type="term" value="F:microtubule binding"/>
    <property type="evidence" value="ECO:0007669"/>
    <property type="project" value="TreeGrafter"/>
</dbReference>
<evidence type="ECO:0000313" key="3">
    <source>
        <dbReference type="EMBL" id="KAF5376650.1"/>
    </source>
</evidence>
<feature type="region of interest" description="Disordered" evidence="1">
    <location>
        <begin position="336"/>
        <end position="446"/>
    </location>
</feature>
<dbReference type="Gene3D" id="3.40.50.300">
    <property type="entry name" value="P-loop containing nucleotide triphosphate hydrolases"/>
    <property type="match status" value="1"/>
</dbReference>
<evidence type="ECO:0000259" key="2">
    <source>
        <dbReference type="PROSITE" id="PS51388"/>
    </source>
</evidence>
<dbReference type="AlphaFoldDB" id="A0A8H5H576"/>
<dbReference type="PANTHER" id="PTHR11566">
    <property type="entry name" value="DYNAMIN"/>
    <property type="match status" value="1"/>
</dbReference>
<dbReference type="Proteomes" id="UP000565441">
    <property type="component" value="Unassembled WGS sequence"/>
</dbReference>
<organism evidence="3 4">
    <name type="scientific">Tricholomella constricta</name>
    <dbReference type="NCBI Taxonomy" id="117010"/>
    <lineage>
        <taxon>Eukaryota</taxon>
        <taxon>Fungi</taxon>
        <taxon>Dikarya</taxon>
        <taxon>Basidiomycota</taxon>
        <taxon>Agaricomycotina</taxon>
        <taxon>Agaricomycetes</taxon>
        <taxon>Agaricomycetidae</taxon>
        <taxon>Agaricales</taxon>
        <taxon>Tricholomatineae</taxon>
        <taxon>Lyophyllaceae</taxon>
        <taxon>Tricholomella</taxon>
    </lineage>
</organism>
<dbReference type="InterPro" id="IPR000375">
    <property type="entry name" value="Dynamin_stalk"/>
</dbReference>
<dbReference type="InterPro" id="IPR020850">
    <property type="entry name" value="GED_dom"/>
</dbReference>
<evidence type="ECO:0000313" key="4">
    <source>
        <dbReference type="Proteomes" id="UP000565441"/>
    </source>
</evidence>
<dbReference type="InterPro" id="IPR003130">
    <property type="entry name" value="GED"/>
</dbReference>
<dbReference type="Pfam" id="PF02212">
    <property type="entry name" value="GED"/>
    <property type="match status" value="1"/>
</dbReference>